<keyword evidence="2" id="KW-0378">Hydrolase</keyword>
<comment type="similarity">
    <text evidence="1">Belongs to the TolB family.</text>
</comment>
<keyword evidence="2" id="KW-0645">Protease</keyword>
<proteinExistence type="inferred from homology"/>
<dbReference type="PANTHER" id="PTHR36842">
    <property type="entry name" value="PROTEIN TOLB HOMOLOG"/>
    <property type="match status" value="1"/>
</dbReference>
<dbReference type="EMBL" id="CP020028">
    <property type="protein sequence ID" value="ASR48345.1"/>
    <property type="molecule type" value="Genomic_DNA"/>
</dbReference>
<evidence type="ECO:0000313" key="2">
    <source>
        <dbReference type="EMBL" id="ASR48345.1"/>
    </source>
</evidence>
<protein>
    <submittedName>
        <fullName evidence="2">Dipeptidyl aminopeptidase</fullName>
    </submittedName>
</protein>
<gene>
    <name evidence="2" type="ORF">B4V02_17395</name>
</gene>
<dbReference type="OrthoDB" id="137129at2"/>
<dbReference type="RefSeq" id="WP_094155742.1">
    <property type="nucleotide sequence ID" value="NZ_CP020028.1"/>
</dbReference>
<accession>A0A222WQT7</accession>
<organism evidence="2 3">
    <name type="scientific">Paenibacillus kribbensis</name>
    <dbReference type="NCBI Taxonomy" id="172713"/>
    <lineage>
        <taxon>Bacteria</taxon>
        <taxon>Bacillati</taxon>
        <taxon>Bacillota</taxon>
        <taxon>Bacilli</taxon>
        <taxon>Bacillales</taxon>
        <taxon>Paenibacillaceae</taxon>
        <taxon>Paenibacillus</taxon>
    </lineage>
</organism>
<keyword evidence="3" id="KW-1185">Reference proteome</keyword>
<sequence>MIKKNRMNHVQKNGVPCGDHPRAWLFRYRITGLLTMSAVALVLLSACGMNDAREGKPSSGTKPGQQLTVIDTDAARQQVTDELVVSSIDKLGDVYARSWLSDEELIVERQTRLLIHNVKTGKERALLPDRKAPQLLAVVSPDQRHVFFTEGSTSSKYDIRGYILELSSGKVTPIGKLDMSNEVSWGDKEHLITGAPDGKIYLIGLDGKAKELKFQDPNRTELITHVEKVGNAIFYTGNDKQGYRVLNRFTMDHPQAVTIANGAASFAVSPDGKWIAIEKRKWNTSEPARMIVLDEHGKEKGTVGQGTLMSRGSWSSDGSKLAFSIYDEDQQGMRGLYVFDQSTGKTTPVTTDIQSYDSPTVWSPSARFLSMYQNISEGEKQLNQSYIVQFKEK</sequence>
<evidence type="ECO:0000256" key="1">
    <source>
        <dbReference type="ARBA" id="ARBA00009820"/>
    </source>
</evidence>
<dbReference type="Gene3D" id="2.120.10.30">
    <property type="entry name" value="TolB, C-terminal domain"/>
    <property type="match status" value="1"/>
</dbReference>
<dbReference type="KEGG" id="pkb:B4V02_17395"/>
<reference evidence="2 3" key="1">
    <citation type="submission" date="2017-03" db="EMBL/GenBank/DDBJ databases">
        <title>Complete genome sequence of Paenibacillus Kribbensis producing bioflocculants.</title>
        <authorList>
            <person name="Lee H.-G."/>
            <person name="Oh H.-M."/>
        </authorList>
    </citation>
    <scope>NUCLEOTIDE SEQUENCE [LARGE SCALE GENOMIC DNA]</scope>
    <source>
        <strain evidence="2 3">AM49</strain>
    </source>
</reference>
<dbReference type="GO" id="GO:0004177">
    <property type="term" value="F:aminopeptidase activity"/>
    <property type="evidence" value="ECO:0007669"/>
    <property type="project" value="UniProtKB-KW"/>
</dbReference>
<name>A0A222WQT7_9BACL</name>
<keyword evidence="2" id="KW-0031">Aminopeptidase</keyword>
<dbReference type="SUPFAM" id="SSF82171">
    <property type="entry name" value="DPP6 N-terminal domain-like"/>
    <property type="match status" value="1"/>
</dbReference>
<evidence type="ECO:0000313" key="3">
    <source>
        <dbReference type="Proteomes" id="UP000214666"/>
    </source>
</evidence>
<dbReference type="PANTHER" id="PTHR36842:SF1">
    <property type="entry name" value="PROTEIN TOLB"/>
    <property type="match status" value="1"/>
</dbReference>
<dbReference type="InterPro" id="IPR011042">
    <property type="entry name" value="6-blade_b-propeller_TolB-like"/>
</dbReference>
<dbReference type="InterPro" id="IPR011659">
    <property type="entry name" value="WD40"/>
</dbReference>
<dbReference type="Pfam" id="PF07676">
    <property type="entry name" value="PD40"/>
    <property type="match status" value="1"/>
</dbReference>
<dbReference type="AlphaFoldDB" id="A0A222WQT7"/>
<dbReference type="Proteomes" id="UP000214666">
    <property type="component" value="Chromosome"/>
</dbReference>
<dbReference type="STRING" id="172713.GCA_001705305_00053"/>